<keyword evidence="4" id="KW-1003">Cell membrane</keyword>
<keyword evidence="9 11" id="KW-1133">Transmembrane helix</keyword>
<evidence type="ECO:0000256" key="5">
    <source>
        <dbReference type="ARBA" id="ARBA00022553"/>
    </source>
</evidence>
<proteinExistence type="predicted"/>
<feature type="domain" description="Histidine kinase" evidence="12">
    <location>
        <begin position="457"/>
        <end position="676"/>
    </location>
</feature>
<feature type="transmembrane region" description="Helical" evidence="11">
    <location>
        <begin position="20"/>
        <end position="42"/>
    </location>
</feature>
<dbReference type="Gene3D" id="3.30.565.10">
    <property type="entry name" value="Histidine kinase-like ATPase, C-terminal domain"/>
    <property type="match status" value="1"/>
</dbReference>
<name>A0ABN6PNK8_9BURK</name>
<comment type="subcellular location">
    <subcellularLocation>
        <location evidence="2">Cell membrane</location>
        <topology evidence="2">Multi-pass membrane protein</topology>
    </subcellularLocation>
</comment>
<keyword evidence="8 13" id="KW-0418">Kinase</keyword>
<dbReference type="Pfam" id="PF02518">
    <property type="entry name" value="HATPase_c"/>
    <property type="match status" value="1"/>
</dbReference>
<dbReference type="SUPFAM" id="SSF103190">
    <property type="entry name" value="Sensory domain-like"/>
    <property type="match status" value="1"/>
</dbReference>
<evidence type="ECO:0000256" key="7">
    <source>
        <dbReference type="ARBA" id="ARBA00022692"/>
    </source>
</evidence>
<dbReference type="InterPro" id="IPR005467">
    <property type="entry name" value="His_kinase_dom"/>
</dbReference>
<evidence type="ECO:0000256" key="10">
    <source>
        <dbReference type="ARBA" id="ARBA00023136"/>
    </source>
</evidence>
<comment type="catalytic activity">
    <reaction evidence="1">
        <text>ATP + protein L-histidine = ADP + protein N-phospho-L-histidine.</text>
        <dbReference type="EC" id="2.7.13.3"/>
    </reaction>
</comment>
<dbReference type="Pfam" id="PF00512">
    <property type="entry name" value="HisKA"/>
    <property type="match status" value="1"/>
</dbReference>
<evidence type="ECO:0000256" key="6">
    <source>
        <dbReference type="ARBA" id="ARBA00022679"/>
    </source>
</evidence>
<dbReference type="SUPFAM" id="SSF47384">
    <property type="entry name" value="Homodimeric domain of signal transducing histidine kinase"/>
    <property type="match status" value="1"/>
</dbReference>
<dbReference type="InterPro" id="IPR036097">
    <property type="entry name" value="HisK_dim/P_sf"/>
</dbReference>
<dbReference type="Gene3D" id="1.10.287.130">
    <property type="match status" value="1"/>
</dbReference>
<dbReference type="PANTHER" id="PTHR43065:SF22">
    <property type="entry name" value="HISTIDINE KINASE"/>
    <property type="match status" value="1"/>
</dbReference>
<keyword evidence="7 11" id="KW-0812">Transmembrane</keyword>
<keyword evidence="14" id="KW-1185">Reference proteome</keyword>
<dbReference type="SMART" id="SM00387">
    <property type="entry name" value="HATPase_c"/>
    <property type="match status" value="1"/>
</dbReference>
<evidence type="ECO:0000256" key="11">
    <source>
        <dbReference type="SAM" id="Phobius"/>
    </source>
</evidence>
<dbReference type="InterPro" id="IPR003661">
    <property type="entry name" value="HisK_dim/P_dom"/>
</dbReference>
<evidence type="ECO:0000259" key="12">
    <source>
        <dbReference type="PROSITE" id="PS50109"/>
    </source>
</evidence>
<evidence type="ECO:0000256" key="8">
    <source>
        <dbReference type="ARBA" id="ARBA00022777"/>
    </source>
</evidence>
<organism evidence="13 14">
    <name type="scientific">Sphaerotilus microaerophilus</name>
    <dbReference type="NCBI Taxonomy" id="2914710"/>
    <lineage>
        <taxon>Bacteria</taxon>
        <taxon>Pseudomonadati</taxon>
        <taxon>Pseudomonadota</taxon>
        <taxon>Betaproteobacteria</taxon>
        <taxon>Burkholderiales</taxon>
        <taxon>Sphaerotilaceae</taxon>
        <taxon>Sphaerotilus</taxon>
    </lineage>
</organism>
<dbReference type="EMBL" id="AP025730">
    <property type="protein sequence ID" value="BDI06801.1"/>
    <property type="molecule type" value="Genomic_DNA"/>
</dbReference>
<evidence type="ECO:0000313" key="14">
    <source>
        <dbReference type="Proteomes" id="UP001057498"/>
    </source>
</evidence>
<dbReference type="InterPro" id="IPR003594">
    <property type="entry name" value="HATPase_dom"/>
</dbReference>
<dbReference type="RefSeq" id="WP_251970046.1">
    <property type="nucleotide sequence ID" value="NZ_AP025730.1"/>
</dbReference>
<dbReference type="PANTHER" id="PTHR43065">
    <property type="entry name" value="SENSOR HISTIDINE KINASE"/>
    <property type="match status" value="1"/>
</dbReference>
<dbReference type="InterPro" id="IPR033463">
    <property type="entry name" value="sCache_3"/>
</dbReference>
<dbReference type="PROSITE" id="PS50109">
    <property type="entry name" value="HIS_KIN"/>
    <property type="match status" value="1"/>
</dbReference>
<dbReference type="SMART" id="SM00388">
    <property type="entry name" value="HisKA"/>
    <property type="match status" value="1"/>
</dbReference>
<evidence type="ECO:0000256" key="3">
    <source>
        <dbReference type="ARBA" id="ARBA00012438"/>
    </source>
</evidence>
<accession>A0ABN6PNK8</accession>
<keyword evidence="6" id="KW-0808">Transferase</keyword>
<evidence type="ECO:0000256" key="4">
    <source>
        <dbReference type="ARBA" id="ARBA00022475"/>
    </source>
</evidence>
<dbReference type="SUPFAM" id="SSF55874">
    <property type="entry name" value="ATPase domain of HSP90 chaperone/DNA topoisomerase II/histidine kinase"/>
    <property type="match status" value="1"/>
</dbReference>
<dbReference type="Pfam" id="PF17202">
    <property type="entry name" value="sCache_3_3"/>
    <property type="match status" value="1"/>
</dbReference>
<sequence>MPFQRFAPLAAARGSLRARLLALALLPLLGVLPLLGLILLLWGNTAIDRLLIGKVRSDLAVAQGYFERVQAEVGSGTLAVAHSHRLQRALGRPAELAALLEAERQAQRLDFLRLLPPDAAQHGSGPLASIALTGPAELRRLDPALAERARVHLVPTRNAAPTARTVEDRALLLTTLAPVHDDQGRRLGWLQGGVMLNRNLGFIDHINEIVYPEGSLPFGSQGTATLFLDDVRVTTNVRLFADPGQVTEGEQRAIGTRVSVAVREAVLGRGETWLDRAFVVKDWYVSAYLPLADAQGTRVGMLYVGYLEQPFTWAKYAVLASIGVIFFAVMIVTAWWSLRAAGLIYRPLERMTATLQRVEHGELTARVGPFTAPGEGRRVSESGRAPQEITHLATTLDHLLDVIDDKTRALQRWGEELDLKVAERTRELEVSHASLRAAQQQLVRSEKLAAIGQLTASIAHEVNNPIAVIQGNLDLLRLLLGAAAEPARAELRLIDEQIERMRLIVTQLLQFARPNEFAGYVEPLDVREVIGASLVLVNHLLQRQHIRVERHDQATRQVAINRQELQQVLINLLVNAAQAMPEGGRIEIHSGDCADGGNEGGNDGVIVSVTDSGPGLDEATLARLFEPFFTTKRDGNGLGLWISRGLLERYGGELQASVRPASEGSGARFTVRLPAA</sequence>
<dbReference type="PRINTS" id="PR00344">
    <property type="entry name" value="BCTRLSENSOR"/>
</dbReference>
<dbReference type="Gene3D" id="6.10.340.10">
    <property type="match status" value="1"/>
</dbReference>
<dbReference type="Proteomes" id="UP001057498">
    <property type="component" value="Chromosome"/>
</dbReference>
<dbReference type="CDD" id="cd00082">
    <property type="entry name" value="HisKA"/>
    <property type="match status" value="1"/>
</dbReference>
<dbReference type="InterPro" id="IPR036890">
    <property type="entry name" value="HATPase_C_sf"/>
</dbReference>
<dbReference type="InterPro" id="IPR003660">
    <property type="entry name" value="HAMP_dom"/>
</dbReference>
<dbReference type="EC" id="2.7.13.3" evidence="3"/>
<evidence type="ECO:0000256" key="2">
    <source>
        <dbReference type="ARBA" id="ARBA00004651"/>
    </source>
</evidence>
<dbReference type="InterPro" id="IPR029151">
    <property type="entry name" value="Sensor-like_sf"/>
</dbReference>
<evidence type="ECO:0000256" key="9">
    <source>
        <dbReference type="ARBA" id="ARBA00022989"/>
    </source>
</evidence>
<keyword evidence="10 11" id="KW-0472">Membrane</keyword>
<evidence type="ECO:0000313" key="13">
    <source>
        <dbReference type="EMBL" id="BDI06801.1"/>
    </source>
</evidence>
<evidence type="ECO:0000256" key="1">
    <source>
        <dbReference type="ARBA" id="ARBA00000085"/>
    </source>
</evidence>
<keyword evidence="5" id="KW-0597">Phosphoprotein</keyword>
<reference evidence="13" key="1">
    <citation type="submission" date="2022-04" db="EMBL/GenBank/DDBJ databases">
        <title>Whole genome sequence of Sphaerotilus sp. FB-5.</title>
        <authorList>
            <person name="Takeda M."/>
            <person name="Narihara S."/>
            <person name="Akimoto M."/>
            <person name="Akimoto R."/>
            <person name="Nishiyashiki S."/>
            <person name="Murakami T."/>
        </authorList>
    </citation>
    <scope>NUCLEOTIDE SEQUENCE</scope>
    <source>
        <strain evidence="13">FB-5</strain>
    </source>
</reference>
<protein>
    <recommendedName>
        <fullName evidence="3">histidine kinase</fullName>
        <ecNumber evidence="3">2.7.13.3</ecNumber>
    </recommendedName>
</protein>
<dbReference type="InterPro" id="IPR004358">
    <property type="entry name" value="Sig_transdc_His_kin-like_C"/>
</dbReference>
<feature type="transmembrane region" description="Helical" evidence="11">
    <location>
        <begin position="316"/>
        <end position="338"/>
    </location>
</feature>
<dbReference type="GO" id="GO:0016301">
    <property type="term" value="F:kinase activity"/>
    <property type="evidence" value="ECO:0007669"/>
    <property type="project" value="UniProtKB-KW"/>
</dbReference>
<gene>
    <name evidence="13" type="ORF">CATMQ487_37710</name>
</gene>
<dbReference type="SMART" id="SM00304">
    <property type="entry name" value="HAMP"/>
    <property type="match status" value="1"/>
</dbReference>